<comment type="subcellular location">
    <subcellularLocation>
        <location evidence="2">Cell membrane</location>
        <topology evidence="2">Multi-pass membrane protein</topology>
    </subcellularLocation>
    <subcellularLocation>
        <location evidence="1">Cell projection</location>
    </subcellularLocation>
</comment>
<keyword evidence="8" id="KW-0297">G-protein coupled receptor</keyword>
<dbReference type="GO" id="GO:0008528">
    <property type="term" value="F:G protein-coupled peptide receptor activity"/>
    <property type="evidence" value="ECO:0007669"/>
    <property type="project" value="TreeGrafter"/>
</dbReference>
<evidence type="ECO:0000256" key="9">
    <source>
        <dbReference type="ARBA" id="ARBA00023136"/>
    </source>
</evidence>
<dbReference type="EMBL" id="JBBPFD010000020">
    <property type="protein sequence ID" value="KAK7884732.1"/>
    <property type="molecule type" value="Genomic_DNA"/>
</dbReference>
<keyword evidence="5" id="KW-0732">Signal</keyword>
<dbReference type="GO" id="GO:0007193">
    <property type="term" value="P:adenylate cyclase-inhibiting G protein-coupled receptor signaling pathway"/>
    <property type="evidence" value="ECO:0007669"/>
    <property type="project" value="TreeGrafter"/>
</dbReference>
<keyword evidence="9 16" id="KW-0472">Membrane</keyword>
<evidence type="ECO:0000256" key="16">
    <source>
        <dbReference type="SAM" id="Phobius"/>
    </source>
</evidence>
<dbReference type="InterPro" id="IPR003909">
    <property type="entry name" value="GPR37_orph"/>
</dbReference>
<protein>
    <recommendedName>
        <fullName evidence="17">G-protein coupled receptors family 1 profile domain-containing protein</fullName>
    </recommendedName>
</protein>
<evidence type="ECO:0000256" key="13">
    <source>
        <dbReference type="ARBA" id="ARBA00023224"/>
    </source>
</evidence>
<comment type="caution">
    <text evidence="18">The sequence shown here is derived from an EMBL/GenBank/DDBJ whole genome shotgun (WGS) entry which is preliminary data.</text>
</comment>
<feature type="compositionally biased region" description="Polar residues" evidence="15">
    <location>
        <begin position="44"/>
        <end position="53"/>
    </location>
</feature>
<dbReference type="PANTHER" id="PTHR46216:SF2">
    <property type="entry name" value="G PROTEIN-COUPLED RECEPTOR 37-LIKE 1B"/>
    <property type="match status" value="1"/>
</dbReference>
<dbReference type="GO" id="GO:0043235">
    <property type="term" value="C:receptor complex"/>
    <property type="evidence" value="ECO:0007669"/>
    <property type="project" value="TreeGrafter"/>
</dbReference>
<keyword evidence="12" id="KW-0325">Glycoprotein</keyword>
<keyword evidence="3" id="KW-1003">Cell membrane</keyword>
<keyword evidence="13" id="KW-0807">Transducer</keyword>
<evidence type="ECO:0000313" key="18">
    <source>
        <dbReference type="EMBL" id="KAK7884732.1"/>
    </source>
</evidence>
<proteinExistence type="predicted"/>
<keyword evidence="14" id="KW-0966">Cell projection</keyword>
<evidence type="ECO:0000313" key="19">
    <source>
        <dbReference type="Proteomes" id="UP001460270"/>
    </source>
</evidence>
<dbReference type="PRINTS" id="PR00237">
    <property type="entry name" value="GPCRRHODOPSN"/>
</dbReference>
<dbReference type="GO" id="GO:0005886">
    <property type="term" value="C:plasma membrane"/>
    <property type="evidence" value="ECO:0007669"/>
    <property type="project" value="UniProtKB-SubCell"/>
</dbReference>
<organism evidence="18 19">
    <name type="scientific">Mugilogobius chulae</name>
    <name type="common">yellowstripe goby</name>
    <dbReference type="NCBI Taxonomy" id="88201"/>
    <lineage>
        <taxon>Eukaryota</taxon>
        <taxon>Metazoa</taxon>
        <taxon>Chordata</taxon>
        <taxon>Craniata</taxon>
        <taxon>Vertebrata</taxon>
        <taxon>Euteleostomi</taxon>
        <taxon>Actinopterygii</taxon>
        <taxon>Neopterygii</taxon>
        <taxon>Teleostei</taxon>
        <taxon>Neoteleostei</taxon>
        <taxon>Acanthomorphata</taxon>
        <taxon>Gobiaria</taxon>
        <taxon>Gobiiformes</taxon>
        <taxon>Gobioidei</taxon>
        <taxon>Gobiidae</taxon>
        <taxon>Gobionellinae</taxon>
        <taxon>Mugilogobius</taxon>
    </lineage>
</organism>
<dbReference type="GO" id="GO:0043410">
    <property type="term" value="P:positive regulation of MAPK cascade"/>
    <property type="evidence" value="ECO:0007669"/>
    <property type="project" value="TreeGrafter"/>
</dbReference>
<dbReference type="Gene3D" id="1.20.1070.10">
    <property type="entry name" value="Rhodopsin 7-helix transmembrane proteins"/>
    <property type="match status" value="1"/>
</dbReference>
<sequence length="316" mass="34620">MSSQVDPDQVWIGQILENPLSEMLDLDVVKPRRQVRGTEEEDQQSAFGQSLENDSVTVSASNLSVLNESTPQPGFRNPLYPLREGSALGWAVLVLGGLVFVLGVGGNMAVMCVVWNNYYMRSGWNCLLASVCLWDFLVLILCLPIILLNQLSDRRILPDITCRMVPFMEVVSLGLSSFTLCVLGIDRFHAATSSPASDTSDRSCDAGRVERCKSVLLKLIFVHLWWCFGCYFPSASALHCPVSDGSRNVSPSSNQKSPLRHHDDTSANQRRALERQRNGALLFPAISQGGCDSPAAALPLQVFGSGVYGLLLLLLF</sequence>
<feature type="transmembrane region" description="Helical" evidence="16">
    <location>
        <begin position="127"/>
        <end position="147"/>
    </location>
</feature>
<evidence type="ECO:0000256" key="15">
    <source>
        <dbReference type="SAM" id="MobiDB-lite"/>
    </source>
</evidence>
<evidence type="ECO:0000256" key="1">
    <source>
        <dbReference type="ARBA" id="ARBA00004316"/>
    </source>
</evidence>
<dbReference type="InterPro" id="IPR017452">
    <property type="entry name" value="GPCR_Rhodpsn_7TM"/>
</dbReference>
<evidence type="ECO:0000256" key="5">
    <source>
        <dbReference type="ARBA" id="ARBA00022729"/>
    </source>
</evidence>
<feature type="domain" description="G-protein coupled receptors family 1 profile" evidence="17">
    <location>
        <begin position="106"/>
        <end position="195"/>
    </location>
</feature>
<feature type="transmembrane region" description="Helical" evidence="16">
    <location>
        <begin position="296"/>
        <end position="315"/>
    </location>
</feature>
<keyword evidence="19" id="KW-1185">Reference proteome</keyword>
<keyword evidence="10" id="KW-1015">Disulfide bond</keyword>
<dbReference type="Pfam" id="PF00001">
    <property type="entry name" value="7tm_1"/>
    <property type="match status" value="1"/>
</dbReference>
<feature type="transmembrane region" description="Helical" evidence="16">
    <location>
        <begin position="87"/>
        <end position="115"/>
    </location>
</feature>
<evidence type="ECO:0000256" key="3">
    <source>
        <dbReference type="ARBA" id="ARBA00022475"/>
    </source>
</evidence>
<keyword evidence="6" id="KW-0832">Ubl conjugation</keyword>
<accession>A0AAW0MZX5</accession>
<dbReference type="PANTHER" id="PTHR46216">
    <property type="entry name" value="PROSAPOSIN RECEPTOR GPR37 FAMILY MEMBER"/>
    <property type="match status" value="1"/>
</dbReference>
<dbReference type="Proteomes" id="UP001460270">
    <property type="component" value="Unassembled WGS sequence"/>
</dbReference>
<evidence type="ECO:0000256" key="8">
    <source>
        <dbReference type="ARBA" id="ARBA00023040"/>
    </source>
</evidence>
<keyword evidence="11" id="KW-0675">Receptor</keyword>
<dbReference type="AlphaFoldDB" id="A0AAW0MZX5"/>
<evidence type="ECO:0000256" key="10">
    <source>
        <dbReference type="ARBA" id="ARBA00023157"/>
    </source>
</evidence>
<evidence type="ECO:0000256" key="6">
    <source>
        <dbReference type="ARBA" id="ARBA00022843"/>
    </source>
</evidence>
<reference evidence="19" key="1">
    <citation type="submission" date="2024-04" db="EMBL/GenBank/DDBJ databases">
        <title>Salinicola lusitanus LLJ914,a marine bacterium isolated from the Okinawa Trough.</title>
        <authorList>
            <person name="Li J."/>
        </authorList>
    </citation>
    <scope>NUCLEOTIDE SEQUENCE [LARGE SCALE GENOMIC DNA]</scope>
</reference>
<evidence type="ECO:0000256" key="7">
    <source>
        <dbReference type="ARBA" id="ARBA00022989"/>
    </source>
</evidence>
<evidence type="ECO:0000256" key="4">
    <source>
        <dbReference type="ARBA" id="ARBA00022692"/>
    </source>
</evidence>
<keyword evidence="4 16" id="KW-0812">Transmembrane</keyword>
<keyword evidence="7 16" id="KW-1133">Transmembrane helix</keyword>
<evidence type="ECO:0000256" key="12">
    <source>
        <dbReference type="ARBA" id="ARBA00023180"/>
    </source>
</evidence>
<feature type="transmembrane region" description="Helical" evidence="16">
    <location>
        <begin position="167"/>
        <end position="185"/>
    </location>
</feature>
<dbReference type="SUPFAM" id="SSF81321">
    <property type="entry name" value="Family A G protein-coupled receptor-like"/>
    <property type="match status" value="1"/>
</dbReference>
<evidence type="ECO:0000259" key="17">
    <source>
        <dbReference type="PROSITE" id="PS50262"/>
    </source>
</evidence>
<dbReference type="PROSITE" id="PS50262">
    <property type="entry name" value="G_PROTEIN_RECEP_F1_2"/>
    <property type="match status" value="1"/>
</dbReference>
<gene>
    <name evidence="18" type="ORF">WMY93_027855</name>
</gene>
<dbReference type="GO" id="GO:0042995">
    <property type="term" value="C:cell projection"/>
    <property type="evidence" value="ECO:0007669"/>
    <property type="project" value="UniProtKB-SubCell"/>
</dbReference>
<dbReference type="InterPro" id="IPR000276">
    <property type="entry name" value="GPCR_Rhodpsn"/>
</dbReference>
<name>A0AAW0MZX5_9GOBI</name>
<evidence type="ECO:0000256" key="11">
    <source>
        <dbReference type="ARBA" id="ARBA00023170"/>
    </source>
</evidence>
<feature type="transmembrane region" description="Helical" evidence="16">
    <location>
        <begin position="215"/>
        <end position="234"/>
    </location>
</feature>
<evidence type="ECO:0000256" key="14">
    <source>
        <dbReference type="ARBA" id="ARBA00023273"/>
    </source>
</evidence>
<evidence type="ECO:0000256" key="2">
    <source>
        <dbReference type="ARBA" id="ARBA00004651"/>
    </source>
</evidence>
<feature type="region of interest" description="Disordered" evidence="15">
    <location>
        <begin position="34"/>
        <end position="53"/>
    </location>
</feature>